<name>A0A1T5KXC6_9MICO</name>
<organism evidence="3 4">
    <name type="scientific">Okibacterium fritillariae</name>
    <dbReference type="NCBI Taxonomy" id="123320"/>
    <lineage>
        <taxon>Bacteria</taxon>
        <taxon>Bacillati</taxon>
        <taxon>Actinomycetota</taxon>
        <taxon>Actinomycetes</taxon>
        <taxon>Micrococcales</taxon>
        <taxon>Microbacteriaceae</taxon>
        <taxon>Okibacterium</taxon>
    </lineage>
</organism>
<feature type="region of interest" description="Disordered" evidence="1">
    <location>
        <begin position="348"/>
        <end position="391"/>
    </location>
</feature>
<reference evidence="3 4" key="1">
    <citation type="submission" date="2017-02" db="EMBL/GenBank/DDBJ databases">
        <authorList>
            <person name="Peterson S.W."/>
        </authorList>
    </citation>
    <scope>NUCLEOTIDE SEQUENCE [LARGE SCALE GENOMIC DNA]</scope>
    <source>
        <strain evidence="3 4">VKM Ac-2059</strain>
    </source>
</reference>
<feature type="compositionally biased region" description="Pro residues" evidence="1">
    <location>
        <begin position="353"/>
        <end position="365"/>
    </location>
</feature>
<accession>A0A1T5KXC6</accession>
<dbReference type="AlphaFoldDB" id="A0A1T5KXC6"/>
<evidence type="ECO:0000313" key="4">
    <source>
        <dbReference type="Proteomes" id="UP000190857"/>
    </source>
</evidence>
<evidence type="ECO:0000313" key="3">
    <source>
        <dbReference type="EMBL" id="SKC67838.1"/>
    </source>
</evidence>
<evidence type="ECO:0000256" key="2">
    <source>
        <dbReference type="SAM" id="Phobius"/>
    </source>
</evidence>
<feature type="transmembrane region" description="Helical" evidence="2">
    <location>
        <begin position="395"/>
        <end position="415"/>
    </location>
</feature>
<evidence type="ECO:0000256" key="1">
    <source>
        <dbReference type="SAM" id="MobiDB-lite"/>
    </source>
</evidence>
<dbReference type="OrthoDB" id="4991506at2"/>
<dbReference type="Proteomes" id="UP000190857">
    <property type="component" value="Unassembled WGS sequence"/>
</dbReference>
<keyword evidence="2" id="KW-0812">Transmembrane</keyword>
<evidence type="ECO:0008006" key="5">
    <source>
        <dbReference type="Google" id="ProtNLM"/>
    </source>
</evidence>
<dbReference type="RefSeq" id="WP_143785490.1">
    <property type="nucleotide sequence ID" value="NZ_FUZP01000003.1"/>
</dbReference>
<sequence length="441" mass="43929">MSEMSGRRNEKSAPNGATRRAGVVRIFGAVSVFSLAAVGLGAGAAVAAPAEASISGVVTELDRPVSEVVVSAYRWDAAADAYVFEQETDTAGDGSWTLGFLPDGEYTLDYGTEFSSARFALGESLAGDDDYSDDEPQFAVTGAAASATPFADVDLRLLGGALELTVTADDGTPLIDLDDAAAELRGKTLDGSVVSTPKTFADEEGLVTIPRVPVGNYVAYVGSAGSAPAPVPLGASIEAAETVDYGAHVIPAVADGAVAATGTLAISEAPRVGSAVDVTLPAFDPAGDPVEYRWYADNTLIEDATGATFTPTDDELGATLTVWVFAHAAGKDPYLESVRASAVVVAADDPSATPTPTPTAAPTPGVPSDNAGSATPAPGANPGGGGPGDLAQSGVAPTLGVLLAAALVAAGLVLARRYRARAAGADADAGSGASGSADERA</sequence>
<dbReference type="Gene3D" id="2.60.40.2700">
    <property type="match status" value="1"/>
</dbReference>
<dbReference type="EMBL" id="FUZP01000003">
    <property type="protein sequence ID" value="SKC67838.1"/>
    <property type="molecule type" value="Genomic_DNA"/>
</dbReference>
<proteinExistence type="predicted"/>
<feature type="compositionally biased region" description="Low complexity" evidence="1">
    <location>
        <begin position="371"/>
        <end position="380"/>
    </location>
</feature>
<protein>
    <recommendedName>
        <fullName evidence="5">Carboxypeptidase regulatory-like domain-containing protein</fullName>
    </recommendedName>
</protein>
<keyword evidence="2" id="KW-0472">Membrane</keyword>
<gene>
    <name evidence="3" type="ORF">SAMN06309945_2558</name>
</gene>
<keyword evidence="4" id="KW-1185">Reference proteome</keyword>
<keyword evidence="2" id="KW-1133">Transmembrane helix</keyword>